<feature type="domain" description="Heterokaryon incompatibility" evidence="1">
    <location>
        <begin position="380"/>
        <end position="458"/>
    </location>
</feature>
<dbReference type="STRING" id="1849047.A0A3D8RGU6"/>
<evidence type="ECO:0000259" key="1">
    <source>
        <dbReference type="Pfam" id="PF06985"/>
    </source>
</evidence>
<name>A0A3D8RGU6_9HELO</name>
<dbReference type="Pfam" id="PF06985">
    <property type="entry name" value="HET"/>
    <property type="match status" value="1"/>
</dbReference>
<gene>
    <name evidence="2" type="ORF">BP6252_07169</name>
</gene>
<dbReference type="Proteomes" id="UP000256645">
    <property type="component" value="Unassembled WGS sequence"/>
</dbReference>
<dbReference type="PANTHER" id="PTHR39596:SF2">
    <property type="entry name" value="HET DOMAIN PROTEIN (AFU_ORTHOLOGUE AFUA_1G17550)-RELATED"/>
    <property type="match status" value="1"/>
</dbReference>
<proteinExistence type="predicted"/>
<dbReference type="AlphaFoldDB" id="A0A3D8RGU6"/>
<keyword evidence="3" id="KW-1185">Reference proteome</keyword>
<protein>
    <recommendedName>
        <fullName evidence="1">Heterokaryon incompatibility domain-containing protein</fullName>
    </recommendedName>
</protein>
<evidence type="ECO:0000313" key="3">
    <source>
        <dbReference type="Proteomes" id="UP000256645"/>
    </source>
</evidence>
<accession>A0A3D8RGU6</accession>
<dbReference type="OrthoDB" id="2426273at2759"/>
<sequence length="824" mass="94602">MNHLPVPKDPYDWPVKVPLLSLSRGDLAYDGLGLLDFPDRKGFDPESFAKGDFGSWTSDEAITLVQSWCFFGLLLESFSCIGINLGLEAFVNNDEVTTAALPSLLHKWETIGHHLEREDRVAQYKSLIGSWNCVHRFTRTISLFTNSAPHGHQHFFSEDSGIPCSCTDAADFCLECPILIADIVLLSIYLLGEYLERGFEIYEDLIDDSELQRIKVWPDSNYLKQRMLRAGWCRQEIQQLHEQGTKVASLFYLSSMNRRGLNFEHLQCDSRRCSREQLNHKTYKTRHSPNCSDAGRTSKCKQLNFDPLVDQRISYIIYQHMTPVITVSLIPNSHKLQLTIRAVQKPLQVRGARFLDSIMQRSAKFVVGDRETRQACPLTYVCISHVWSDGMGNLKLNGLPRCQLMRIQSIVNALYPKMVWPVPFWIDTICVPRKYPARSIAIMAMRDIYKNADKVLVMDSVLMQAPQNAEATEIVMRLRGSTWATRLWTYHEAGLAKSLHYQLNGNAVTSKDLWTRHKQEHPYDKDVDFRLSEELSATKEPKQDNSIAVQLDKTDNHSLELNCTRAEERLDVSFRDGIQFVQAIEFFNIPNAEEHSRLAYVLGPLRYRRTSYLKDETICLAGLLGYKVDDDINLTTSDRMKRLLLTFKSVPRDILFADLPRLQEDGYRWMPSTFLGQGNKVTMVDDRKATPSQSGLCTTLPGIFFKVENNHFKDIDHHIRVEIDDQICMLWDQPQPGFDWNNYSNKRVAVVLQHDLEWDGMTKGVLVTLKELYDDVQLCRMECLVLLSKSAALIEAAAEADNILRSRIKVHEVEYKVLQSWCIG</sequence>
<organism evidence="2 3">
    <name type="scientific">Coleophoma cylindrospora</name>
    <dbReference type="NCBI Taxonomy" id="1849047"/>
    <lineage>
        <taxon>Eukaryota</taxon>
        <taxon>Fungi</taxon>
        <taxon>Dikarya</taxon>
        <taxon>Ascomycota</taxon>
        <taxon>Pezizomycotina</taxon>
        <taxon>Leotiomycetes</taxon>
        <taxon>Helotiales</taxon>
        <taxon>Dermateaceae</taxon>
        <taxon>Coleophoma</taxon>
    </lineage>
</organism>
<dbReference type="InterPro" id="IPR010730">
    <property type="entry name" value="HET"/>
</dbReference>
<dbReference type="EMBL" id="PDLM01000007">
    <property type="protein sequence ID" value="RDW73262.1"/>
    <property type="molecule type" value="Genomic_DNA"/>
</dbReference>
<dbReference type="PANTHER" id="PTHR39596">
    <property type="match status" value="1"/>
</dbReference>
<comment type="caution">
    <text evidence="2">The sequence shown here is derived from an EMBL/GenBank/DDBJ whole genome shotgun (WGS) entry which is preliminary data.</text>
</comment>
<evidence type="ECO:0000313" key="2">
    <source>
        <dbReference type="EMBL" id="RDW73262.1"/>
    </source>
</evidence>
<reference evidence="2 3" key="1">
    <citation type="journal article" date="2018" name="IMA Fungus">
        <title>IMA Genome-F 9: Draft genome sequence of Annulohypoxylon stygium, Aspergillus mulundensis, Berkeleyomyces basicola (syn. Thielaviopsis basicola), Ceratocystis smalleyi, two Cercospora beticola strains, Coleophoma cylindrospora, Fusarium fracticaudum, Phialophora cf. hyalina, and Morchella septimelata.</title>
        <authorList>
            <person name="Wingfield B.D."/>
            <person name="Bills G.F."/>
            <person name="Dong Y."/>
            <person name="Huang W."/>
            <person name="Nel W.J."/>
            <person name="Swalarsk-Parry B.S."/>
            <person name="Vaghefi N."/>
            <person name="Wilken P.M."/>
            <person name="An Z."/>
            <person name="de Beer Z.W."/>
            <person name="De Vos L."/>
            <person name="Chen L."/>
            <person name="Duong T.A."/>
            <person name="Gao Y."/>
            <person name="Hammerbacher A."/>
            <person name="Kikkert J.R."/>
            <person name="Li Y."/>
            <person name="Li H."/>
            <person name="Li K."/>
            <person name="Li Q."/>
            <person name="Liu X."/>
            <person name="Ma X."/>
            <person name="Naidoo K."/>
            <person name="Pethybridge S.J."/>
            <person name="Sun J."/>
            <person name="Steenkamp E.T."/>
            <person name="van der Nest M.A."/>
            <person name="van Wyk S."/>
            <person name="Wingfield M.J."/>
            <person name="Xiong C."/>
            <person name="Yue Q."/>
            <person name="Zhang X."/>
        </authorList>
    </citation>
    <scope>NUCLEOTIDE SEQUENCE [LARGE SCALE GENOMIC DNA]</scope>
    <source>
        <strain evidence="2 3">BP6252</strain>
    </source>
</reference>